<evidence type="ECO:0000313" key="1">
    <source>
        <dbReference type="EMBL" id="UMM19893.1"/>
    </source>
</evidence>
<name>A0AAE9EEL5_CAEBR</name>
<sequence length="80" mass="9333">MKRNRIDMVLGMHLYDSFHGRIDKNQEYRSCEIEQKISDAHGQVILSRTSCHQNIISNYFKGILTAWGQNLTAEQWAFGM</sequence>
<organism evidence="1 2">
    <name type="scientific">Caenorhabditis briggsae</name>
    <dbReference type="NCBI Taxonomy" id="6238"/>
    <lineage>
        <taxon>Eukaryota</taxon>
        <taxon>Metazoa</taxon>
        <taxon>Ecdysozoa</taxon>
        <taxon>Nematoda</taxon>
        <taxon>Chromadorea</taxon>
        <taxon>Rhabditida</taxon>
        <taxon>Rhabditina</taxon>
        <taxon>Rhabditomorpha</taxon>
        <taxon>Rhabditoidea</taxon>
        <taxon>Rhabditidae</taxon>
        <taxon>Peloderinae</taxon>
        <taxon>Caenorhabditis</taxon>
    </lineage>
</organism>
<protein>
    <submittedName>
        <fullName evidence="1">Uncharacterized protein</fullName>
    </submittedName>
</protein>
<gene>
    <name evidence="1" type="ORF">L5515_015308</name>
</gene>
<keyword evidence="2" id="KW-1185">Reference proteome</keyword>
<dbReference type="EMBL" id="CP092621">
    <property type="protein sequence ID" value="UMM19893.1"/>
    <property type="molecule type" value="Genomic_DNA"/>
</dbReference>
<dbReference type="AlphaFoldDB" id="A0AAE9EEL5"/>
<reference evidence="1 2" key="1">
    <citation type="submission" date="2022-04" db="EMBL/GenBank/DDBJ databases">
        <title>Chromosome-level reference genomes for two strains of Caenorhabditis briggsae: an improved platform for comparative genomics.</title>
        <authorList>
            <person name="Stevens L."/>
            <person name="Andersen E."/>
        </authorList>
    </citation>
    <scope>NUCLEOTIDE SEQUENCE [LARGE SCALE GENOMIC DNA]</scope>
    <source>
        <strain evidence="1">VX34</strain>
        <tissue evidence="1">Whole-organism</tissue>
    </source>
</reference>
<evidence type="ECO:0000313" key="2">
    <source>
        <dbReference type="Proteomes" id="UP000829354"/>
    </source>
</evidence>
<proteinExistence type="predicted"/>
<accession>A0AAE9EEL5</accession>
<dbReference type="Proteomes" id="UP000829354">
    <property type="component" value="Chromosome II"/>
</dbReference>